<keyword evidence="2" id="KW-0496">Mitochondrion</keyword>
<evidence type="ECO:0000313" key="2">
    <source>
        <dbReference type="EMBL" id="ART32074.1"/>
    </source>
</evidence>
<dbReference type="AlphaFoldDB" id="A0A1Y0B3V8"/>
<protein>
    <submittedName>
        <fullName evidence="2">Uncharacterized protein</fullName>
    </submittedName>
</protein>
<accession>A0A1Y0B3V8</accession>
<gene>
    <name evidence="2" type="ORF">AEK19_MT1906</name>
</gene>
<evidence type="ECO:0000256" key="1">
    <source>
        <dbReference type="SAM" id="MobiDB-lite"/>
    </source>
</evidence>
<name>A0A1Y0B3V8_9LAMI</name>
<feature type="region of interest" description="Disordered" evidence="1">
    <location>
        <begin position="1"/>
        <end position="36"/>
    </location>
</feature>
<geneLocation type="mitochondrion" evidence="2"/>
<proteinExistence type="predicted"/>
<sequence>MELGGHGTNTQPNKTGSAQQRIALKRRQSPPPTVRPSQYLDLPLFNILTFFPSHRGLSFLLSLSDQQRESLF</sequence>
<organism evidence="2">
    <name type="scientific">Utricularia reniformis</name>
    <dbReference type="NCBI Taxonomy" id="192314"/>
    <lineage>
        <taxon>Eukaryota</taxon>
        <taxon>Viridiplantae</taxon>
        <taxon>Streptophyta</taxon>
        <taxon>Embryophyta</taxon>
        <taxon>Tracheophyta</taxon>
        <taxon>Spermatophyta</taxon>
        <taxon>Magnoliopsida</taxon>
        <taxon>eudicotyledons</taxon>
        <taxon>Gunneridae</taxon>
        <taxon>Pentapetalae</taxon>
        <taxon>asterids</taxon>
        <taxon>lamiids</taxon>
        <taxon>Lamiales</taxon>
        <taxon>Lentibulariaceae</taxon>
        <taxon>Utricularia</taxon>
    </lineage>
</organism>
<feature type="compositionally biased region" description="Polar residues" evidence="1">
    <location>
        <begin position="8"/>
        <end position="20"/>
    </location>
</feature>
<dbReference type="EMBL" id="KY774314">
    <property type="protein sequence ID" value="ART32074.1"/>
    <property type="molecule type" value="Genomic_DNA"/>
</dbReference>
<reference evidence="2" key="1">
    <citation type="submission" date="2017-03" db="EMBL/GenBank/DDBJ databases">
        <title>The mitochondrial genome of the carnivorous plant Utricularia reniformis (Lentibulariaceae): structure, comparative analysis and evolutionary landmarks.</title>
        <authorList>
            <person name="Silva S.R."/>
            <person name="Alvarenga D.O."/>
            <person name="Michael T.P."/>
            <person name="Miranda V.F.O."/>
            <person name="Varani A.M."/>
        </authorList>
    </citation>
    <scope>NUCLEOTIDE SEQUENCE</scope>
</reference>